<gene>
    <name evidence="1" type="ORF">E5K00_06030</name>
</gene>
<evidence type="ECO:0000313" key="2">
    <source>
        <dbReference type="Proteomes" id="UP000297549"/>
    </source>
</evidence>
<dbReference type="EMBL" id="SRLC01000001">
    <property type="protein sequence ID" value="TGE24763.1"/>
    <property type="molecule type" value="Genomic_DNA"/>
</dbReference>
<evidence type="ECO:0000313" key="1">
    <source>
        <dbReference type="EMBL" id="TGE24763.1"/>
    </source>
</evidence>
<dbReference type="AlphaFoldDB" id="A0A4Z0Q6J4"/>
<protein>
    <submittedName>
        <fullName evidence="1">Uncharacterized protein</fullName>
    </submittedName>
</protein>
<name>A0A4Z0Q6J4_9BACT</name>
<comment type="caution">
    <text evidence="1">The sequence shown here is derived from an EMBL/GenBank/DDBJ whole genome shotgun (WGS) entry which is preliminary data.</text>
</comment>
<sequence length="296" mass="32561">MNNGKYYDLLLKEEHALELALAAAKADLENYEVHYREMQADLKSGLTAEHLESLGLLEFANSPTPAKPDLWALETSIGRFVPFHPEFEEGFKGLFKGYTLTNLVSQLSRSVGSWEYKYPTLFSVRDGGGQYLLDILTAAAHDGSLPESPTTQRAVEWIQSEIAEQNSISSGSAVPQEPLAPQRKSSAVVDDMGGLLYNNYTAQDLDQLLFDIGLLTDLQSLTPTAEARGSVWVAVAEGLRRRKRLKLGNRLAVLRAFTARYGTEICSASTFGRAYNDAVTRAAEILSSIEARLAQP</sequence>
<dbReference type="Proteomes" id="UP000297549">
    <property type="component" value="Unassembled WGS sequence"/>
</dbReference>
<dbReference type="RefSeq" id="WP_135462344.1">
    <property type="nucleotide sequence ID" value="NZ_SRLC01000001.1"/>
</dbReference>
<keyword evidence="2" id="KW-1185">Reference proteome</keyword>
<proteinExistence type="predicted"/>
<organism evidence="1 2">
    <name type="scientific">Hymenobacter aquaticus</name>
    <dbReference type="NCBI Taxonomy" id="1867101"/>
    <lineage>
        <taxon>Bacteria</taxon>
        <taxon>Pseudomonadati</taxon>
        <taxon>Bacteroidota</taxon>
        <taxon>Cytophagia</taxon>
        <taxon>Cytophagales</taxon>
        <taxon>Hymenobacteraceae</taxon>
        <taxon>Hymenobacter</taxon>
    </lineage>
</organism>
<accession>A0A4Z0Q6J4</accession>
<reference evidence="1 2" key="1">
    <citation type="submission" date="2019-04" db="EMBL/GenBank/DDBJ databases">
        <authorList>
            <person name="Feng G."/>
            <person name="Zhang J."/>
            <person name="Zhu H."/>
        </authorList>
    </citation>
    <scope>NUCLEOTIDE SEQUENCE [LARGE SCALE GENOMIC DNA]</scope>
    <source>
        <strain evidence="1 2">JCM 31653</strain>
    </source>
</reference>